<dbReference type="EMBL" id="AP025592">
    <property type="protein sequence ID" value="BDG08846.1"/>
    <property type="molecule type" value="Genomic_DNA"/>
</dbReference>
<accession>A0ABN6N6Q1</accession>
<dbReference type="Proteomes" id="UP001162734">
    <property type="component" value="Chromosome"/>
</dbReference>
<proteinExistence type="predicted"/>
<keyword evidence="1" id="KW-0732">Signal</keyword>
<dbReference type="SUPFAM" id="SSF48695">
    <property type="entry name" value="Multiheme cytochromes"/>
    <property type="match status" value="2"/>
</dbReference>
<name>A0ABN6N6Q1_9BACT</name>
<gene>
    <name evidence="2" type="ORF">AMPC_19590</name>
</gene>
<protein>
    <submittedName>
        <fullName evidence="2">Uncharacterized protein</fullName>
    </submittedName>
</protein>
<dbReference type="Gene3D" id="2.60.40.10">
    <property type="entry name" value="Immunoglobulins"/>
    <property type="match status" value="1"/>
</dbReference>
<dbReference type="Gene3D" id="1.10.1130.10">
    <property type="entry name" value="Flavocytochrome C3, Chain A"/>
    <property type="match status" value="1"/>
</dbReference>
<evidence type="ECO:0000256" key="1">
    <source>
        <dbReference type="ARBA" id="ARBA00022729"/>
    </source>
</evidence>
<reference evidence="3" key="1">
    <citation type="journal article" date="2022" name="Int. J. Syst. Evol. Microbiol.">
        <title>Anaeromyxobacter oryzae sp. nov., Anaeromyxobacter diazotrophicus sp. nov. and Anaeromyxobacter paludicola sp. nov., isolated from paddy soils.</title>
        <authorList>
            <person name="Itoh H."/>
            <person name="Xu Z."/>
            <person name="Mise K."/>
            <person name="Masuda Y."/>
            <person name="Ushijima N."/>
            <person name="Hayakawa C."/>
            <person name="Shiratori Y."/>
            <person name="Senoo K."/>
        </authorList>
    </citation>
    <scope>NUCLEOTIDE SEQUENCE [LARGE SCALE GENOMIC DNA]</scope>
    <source>
        <strain evidence="3">Red630</strain>
    </source>
</reference>
<keyword evidence="3" id="KW-1185">Reference proteome</keyword>
<dbReference type="InterPro" id="IPR036280">
    <property type="entry name" value="Multihaem_cyt_sf"/>
</dbReference>
<dbReference type="RefSeq" id="WP_263009643.1">
    <property type="nucleotide sequence ID" value="NZ_AP025592.1"/>
</dbReference>
<dbReference type="InterPro" id="IPR013783">
    <property type="entry name" value="Ig-like_fold"/>
</dbReference>
<organism evidence="2 3">
    <name type="scientific">Anaeromyxobacter paludicola</name>
    <dbReference type="NCBI Taxonomy" id="2918171"/>
    <lineage>
        <taxon>Bacteria</taxon>
        <taxon>Pseudomonadati</taxon>
        <taxon>Myxococcota</taxon>
        <taxon>Myxococcia</taxon>
        <taxon>Myxococcales</taxon>
        <taxon>Cystobacterineae</taxon>
        <taxon>Anaeromyxobacteraceae</taxon>
        <taxon>Anaeromyxobacter</taxon>
    </lineage>
</organism>
<dbReference type="PANTHER" id="PTHR35038:SF8">
    <property type="entry name" value="C-TYPE POLYHEME CYTOCHROME OMCC"/>
    <property type="match status" value="1"/>
</dbReference>
<dbReference type="InterPro" id="IPR051829">
    <property type="entry name" value="Multiheme_Cytochr_ET"/>
</dbReference>
<sequence>MVRRPPIRPATGRRDERAPLTRTALAAALALALLPSLALGAASNGTIVYGPGSAASAPAARPYTVSNNLLGAAVTLPSGAAGQTFFVEKASPMNIGELLAGYVTTAGELYVLRYDGTTWTSQWSAIVGGDGVNGRRFDIAYERSSGRGLVVYSGNASNAALRYRVWDPAAKTWSAEQTFSSARLAGQANWVKLASGPSNQIAVGVVDASSYPTAFVWSGSGWGNEPGYALSSNPVYYKTTIGDCDAFDLAWSTNSGDLMVAWGAANVLRYNRFSSGSWLGSTASITPASGFGTYLEGHQVVLAADPRSDRLGLTYTGVGLAANLGALIWSGTAWSSHVFFGNYNTFASDGPHLREFSPVWLTSTTGYPALVVPFADATATTGSISYGVAYPNSTGTDWTSAYGAVTVTWPWATGTAQKVWFQAVPDLGYPSQGLVAFADSKGSLWAKKVNVAGGGAGARPTVDFNSAEGGSALTTTLASTTTQSFAFDYVTPRTILGDNSGSEATTNASGCPGKPATIDLFTLSTTGGTDQVTGMYVTLTSGREAVQSLSVGDSYGDSCGSAVETPAGSGVYYLTCTNAYLYSYFTVTSTPTLFGLSVTPKSSAQLPAGPTSFTIAGRVSRVVAGNPIAGADSGNGSVVVLHATPPAPVWVGTSAQPGQALLNWSNSGSGYANTVILRSTSASPITTGSLTDGTAYAVGSTLGTPADTIVYSGNGTSFTDNSGNAGGTYYYRAFNADACNDYSPGATTAAALLVPQVPNPTTPVSLVATANSCRSVTVTASFTGDGNGNGTASFYRDGNPTAVTCLPATRTPPVGSTVGGNNGTWTCVDAVPSASASYVYTAKLQDADNGAGWTGGLTAAPVVETPCSGSSNGLVAFSPGATSTTPSGARYAGQGTSNAFGAPAPLPAGAANQTFVVVKASPTSGEYLAGYVTTAGVLYVLRYDGTRWTSEWSAAVGGDGVNGRRFDIAYEKLSGRAVVVYSGNSASSYALRYRLWNPTTGHWGTEQAFGTAQLYGTILWVKAASRGQSNQVAVGVSDTNGMLTALLWDGTSWGNEPSYLLNYAAKENRTPPLLSSVVTGDLDAFDLTFTGLSGDLILAWTGTDLAGYGNLYSNRFQAASQSWLPGTEDWYGMRSGYNTSSGALWQVVVAADPTSDRAAVAVHRHAGTGWSGSTLELRVWTGSTWLPYYLQNGNPIQCTWALTSSLGTVSPHQRPFTAFWLNATGDSEVVVPYSASSAVGQVNYARLPYSAVTSFTPTTACPTAPAVSAASVTWPQGSSDSKVWFQGVVDPGSPDRALVLFSDTQNDLWAKRVVLSPGVTPSFTWSDAEGTPPLTRSLASITSQNFAFDYDHPPVTVLGDNNGLEAVTGAPACAGTATGSALYDLDHFTLATSANSWPSGTDKVTKVTARVSTGNAAVGTLYVTSDTGAVLGSLGYQASGAYAIPVSIPVTTTPAQYRLQVKPALAAALPAGATYPIAASVVNIAAGNPSGGADPSSGSVLVDRVPPAPPAWGTGTASPGQVALAWTNPTTDFASAVVLRSASGRPLATSALVDGSGYAAGQAVGTDAVAYAGSGTGATDLSGAGTFLYRAFAADACNNYSAGATLAAPASPPAIPGPTAVAGLVASASSCTAVTLTASFTGDGDGDNTASFTRDGVPVACASLTRKAVGASGTWTCTDSVPSADATYAYAVQLSDPDGFSGTNPATATLVQAACPASGGTLALGLHPQGASPEVIANPGQTNVLAGRFSLTASAAGAGGSVSLAQLAIASAGTALPSDVAALGVYADVGSTAGAWDAGDQLVGTATFSRSSNTWICSGFDVPLGTTSYLVTVTPAYGATPGHILALSLSSASLVAAPGISVVGSQAVTGGTVTLAGVPVGRRPGDATPGSQKPMVLILNPSSGATVSLDAGTPSRGVRFQVQVHDPSRTAIGSVLLSHDGGSTFPDALALNPSYDVVTNPSGPPYYAHVYQADLTTIPPGTWTLQAMATTTGGGAGYSAPVTVTIGPKGTGDGNLLVRNDSSQLCIDCHALQGHTSQSVSAASGVSKYGSWATSCRDCHAPHQTRNAQLLSESVVPPAYSTYQTSRPVRFWDRATGDSGSANAMSFVSSAPPAGGALGPCQACHTRTGGAVARWRNSGNADAHFTGASTQPCTSCHSHATGFGGLESRGGQGCATCHTSKFWNMQAQGAPDPATPHLTRHTLGSIAGTNDSPANPSLAWTSPLSANPPASRSCVGMCHGDHVHNDPGAWPASSHAGNLYADGTTQASRALTRDGSLGSTTYGFATSGAVTSTDFTSGQYGKGCLACHSSPVDGGHPAVSGAAYDASAHNVTVTPAGLPWEYALHDGARFTRNCTKCHAGTQAEGQVTSYRGAVQGVHYSDNPSLLAGAVRPAGNAASNVCYNCHGNGVVGVNNSNRDIASELAKTGSSHPVNADAVHDTAAEAALTWGNALGWNSAASRHAGCLDCHDPHAAKQTLSDTRTLASPTNGNVAGPALAGATGARLTYTQSWTAPTAASFVAVSSLTPGVDLEATLCFKCHSSFYWGNDPSKIPVSPSGGFPETDVAKEFSPANASFHPVLAKAPDPTNNILKPWTTTSLMRCTDCHNSETSTDPDGPHGSGARFLLKGPNTDWNSNILMDDARSNTGRYKIFCANCHDVVTFINSKSWAHVQDRWGHQNVKCFTCHAAIPHGGYRPGLLVAAGGSSSGPATSFDAAPYFQGGGLSWTPAGSVTGLYIQSVPSAGSPWTDCNCECYTSGQSLYIHPVTCP</sequence>
<evidence type="ECO:0000313" key="2">
    <source>
        <dbReference type="EMBL" id="BDG08846.1"/>
    </source>
</evidence>
<dbReference type="PANTHER" id="PTHR35038">
    <property type="entry name" value="DISSIMILATORY SULFITE REDUCTASE SIRA"/>
    <property type="match status" value="1"/>
</dbReference>
<evidence type="ECO:0000313" key="3">
    <source>
        <dbReference type="Proteomes" id="UP001162734"/>
    </source>
</evidence>